<dbReference type="EMBL" id="LNIX01000004">
    <property type="protein sequence ID" value="OXA55838.1"/>
    <property type="molecule type" value="Genomic_DNA"/>
</dbReference>
<reference evidence="2 3" key="1">
    <citation type="submission" date="2015-12" db="EMBL/GenBank/DDBJ databases">
        <title>The genome of Folsomia candida.</title>
        <authorList>
            <person name="Faddeeva A."/>
            <person name="Derks M.F."/>
            <person name="Anvar Y."/>
            <person name="Smit S."/>
            <person name="Van Straalen N."/>
            <person name="Roelofs D."/>
        </authorList>
    </citation>
    <scope>NUCLEOTIDE SEQUENCE [LARGE SCALE GENOMIC DNA]</scope>
    <source>
        <strain evidence="2 3">VU population</strain>
        <tissue evidence="2">Whole body</tissue>
    </source>
</reference>
<proteinExistence type="predicted"/>
<feature type="region of interest" description="Disordered" evidence="1">
    <location>
        <begin position="261"/>
        <end position="293"/>
    </location>
</feature>
<name>A0A226EF00_FOLCA</name>
<dbReference type="Proteomes" id="UP000198287">
    <property type="component" value="Unassembled WGS sequence"/>
</dbReference>
<dbReference type="AlphaFoldDB" id="A0A226EF00"/>
<feature type="region of interest" description="Disordered" evidence="1">
    <location>
        <begin position="1"/>
        <end position="64"/>
    </location>
</feature>
<organism evidence="2 3">
    <name type="scientific">Folsomia candida</name>
    <name type="common">Springtail</name>
    <dbReference type="NCBI Taxonomy" id="158441"/>
    <lineage>
        <taxon>Eukaryota</taxon>
        <taxon>Metazoa</taxon>
        <taxon>Ecdysozoa</taxon>
        <taxon>Arthropoda</taxon>
        <taxon>Hexapoda</taxon>
        <taxon>Collembola</taxon>
        <taxon>Entomobryomorpha</taxon>
        <taxon>Isotomoidea</taxon>
        <taxon>Isotomidae</taxon>
        <taxon>Proisotominae</taxon>
        <taxon>Folsomia</taxon>
    </lineage>
</organism>
<feature type="compositionally biased region" description="Polar residues" evidence="1">
    <location>
        <begin position="261"/>
        <end position="271"/>
    </location>
</feature>
<comment type="caution">
    <text evidence="2">The sequence shown here is derived from an EMBL/GenBank/DDBJ whole genome shotgun (WGS) entry which is preliminary data.</text>
</comment>
<keyword evidence="3" id="KW-1185">Reference proteome</keyword>
<gene>
    <name evidence="2" type="ORF">Fcan01_08841</name>
</gene>
<evidence type="ECO:0000313" key="2">
    <source>
        <dbReference type="EMBL" id="OXA55838.1"/>
    </source>
</evidence>
<sequence length="293" mass="32620">MYTNKRFEFPEYQEQSPTTLKDELTANNSFESQQEGKSPRTNSNQNGATTKELTNSTGDNSFCDMDTAQSELQEPNQAESDEPGISFGEAVDNATTNISNMLLGDDIHDHAIGSEGENYYSVNDTKSSTGELPHSREHIVIQENYPPQMSTSFEEDYEKIFPSFNILAFNTNQSGSKEVNSENNSLNSSILGNFSDVFSDLPCGDSSGFCSVNDLLQMAESNWGLPLAGLEDIVTMCSSTKVDDYSNVWLHQSHEMLSDTFPYTNKSSSETPPQPNEIKEVMDYTNHPRRTNN</sequence>
<evidence type="ECO:0000313" key="3">
    <source>
        <dbReference type="Proteomes" id="UP000198287"/>
    </source>
</evidence>
<protein>
    <submittedName>
        <fullName evidence="2">Uncharacterized protein</fullName>
    </submittedName>
</protein>
<evidence type="ECO:0000256" key="1">
    <source>
        <dbReference type="SAM" id="MobiDB-lite"/>
    </source>
</evidence>
<feature type="compositionally biased region" description="Polar residues" evidence="1">
    <location>
        <begin position="13"/>
        <end position="60"/>
    </location>
</feature>
<accession>A0A226EF00</accession>